<sequence length="480" mass="53785">MNVSSATPFEFDHLHQSSGRPLSQPQPQQQQSEQLQETQSRIFDSVDQAVTRSDAVVVNNQPASPPDLLHDSEEDDEDSLSTPSLSLSPKQGFLSSSTRDHKNRSYSHGDVVRPFLAFHHRRKSVPHRSPSVVGDALQASLMDKSVVFQLNVQQPHTPDSSSKSPNITEPEATHHDESGYTANQSCPDCGDACDIKCTSKVICGQSLLSALRRRVAYARSLKQEDELPAKHPRMSRRKRTRTASIIEIPRSAHRRTSTSSDQSVGSPTEQPSAMFTLNQSSNQQIYPQHQQQHQVPYPHPNEEDGDYDDGDQHQVKRVKKSNNTPRRQSSTAHGQSSGRPSRVKGPCQACQEASDGCMRKAFNWPFPASQIFNDKGKPFVYLCNKCGLRYNKSGGCVCRNCRWVFCKEEKRKALQHIDAMRRKRPDGEVDPNEDIENFVCSPKYWTCGKPWKVGWVLENLEEDDEVSSNVATSPTPSHAS</sequence>
<organism evidence="2 3">
    <name type="scientific">Mucor circinelloides f. circinelloides (strain 1006PhL)</name>
    <name type="common">Mucormycosis agent</name>
    <name type="synonym">Calyptromyces circinelloides</name>
    <dbReference type="NCBI Taxonomy" id="1220926"/>
    <lineage>
        <taxon>Eukaryota</taxon>
        <taxon>Fungi</taxon>
        <taxon>Fungi incertae sedis</taxon>
        <taxon>Mucoromycota</taxon>
        <taxon>Mucoromycotina</taxon>
        <taxon>Mucoromycetes</taxon>
        <taxon>Mucorales</taxon>
        <taxon>Mucorineae</taxon>
        <taxon>Mucoraceae</taxon>
        <taxon>Mucor</taxon>
    </lineage>
</organism>
<dbReference type="OMA" id="YTANQSC"/>
<feature type="compositionally biased region" description="Low complexity" evidence="1">
    <location>
        <begin position="16"/>
        <end position="41"/>
    </location>
</feature>
<dbReference type="InParanoid" id="S2J6Q7"/>
<feature type="compositionally biased region" description="Low complexity" evidence="1">
    <location>
        <begin position="285"/>
        <end position="296"/>
    </location>
</feature>
<dbReference type="OrthoDB" id="2341409at2759"/>
<feature type="region of interest" description="Disordered" evidence="1">
    <location>
        <begin position="154"/>
        <end position="180"/>
    </location>
</feature>
<feature type="compositionally biased region" description="Polar residues" evidence="1">
    <location>
        <begin position="321"/>
        <end position="339"/>
    </location>
</feature>
<dbReference type="Proteomes" id="UP000014254">
    <property type="component" value="Unassembled WGS sequence"/>
</dbReference>
<reference evidence="3" key="1">
    <citation type="submission" date="2013-05" db="EMBL/GenBank/DDBJ databases">
        <title>The Genome sequence of Mucor circinelloides f. circinelloides 1006PhL.</title>
        <authorList>
            <consortium name="The Broad Institute Genomics Platform"/>
            <person name="Cuomo C."/>
            <person name="Earl A."/>
            <person name="Findley K."/>
            <person name="Lee S.C."/>
            <person name="Walker B."/>
            <person name="Young S."/>
            <person name="Zeng Q."/>
            <person name="Gargeya S."/>
            <person name="Fitzgerald M."/>
            <person name="Haas B."/>
            <person name="Abouelleil A."/>
            <person name="Allen A.W."/>
            <person name="Alvarado L."/>
            <person name="Arachchi H.M."/>
            <person name="Berlin A.M."/>
            <person name="Chapman S.B."/>
            <person name="Gainer-Dewar J."/>
            <person name="Goldberg J."/>
            <person name="Griggs A."/>
            <person name="Gujja S."/>
            <person name="Hansen M."/>
            <person name="Howarth C."/>
            <person name="Imamovic A."/>
            <person name="Ireland A."/>
            <person name="Larimer J."/>
            <person name="McCowan C."/>
            <person name="Murphy C."/>
            <person name="Pearson M."/>
            <person name="Poon T.W."/>
            <person name="Priest M."/>
            <person name="Roberts A."/>
            <person name="Saif S."/>
            <person name="Shea T."/>
            <person name="Sisk P."/>
            <person name="Sykes S."/>
            <person name="Wortman J."/>
            <person name="Nusbaum C."/>
            <person name="Birren B."/>
        </authorList>
    </citation>
    <scope>NUCLEOTIDE SEQUENCE [LARGE SCALE GENOMIC DNA]</scope>
    <source>
        <strain evidence="3">1006PhL</strain>
    </source>
</reference>
<evidence type="ECO:0000313" key="3">
    <source>
        <dbReference type="Proteomes" id="UP000014254"/>
    </source>
</evidence>
<dbReference type="VEuPathDB" id="FungiDB:HMPREF1544_09291"/>
<protein>
    <submittedName>
        <fullName evidence="2">Uncharacterized protein</fullName>
    </submittedName>
</protein>
<feature type="compositionally biased region" description="Low complexity" evidence="1">
    <location>
        <begin position="80"/>
        <end position="89"/>
    </location>
</feature>
<evidence type="ECO:0000313" key="2">
    <source>
        <dbReference type="EMBL" id="EPB83957.1"/>
    </source>
</evidence>
<dbReference type="AlphaFoldDB" id="S2J6Q7"/>
<feature type="compositionally biased region" description="Polar residues" evidence="1">
    <location>
        <begin position="257"/>
        <end position="273"/>
    </location>
</feature>
<dbReference type="EMBL" id="KE124053">
    <property type="protein sequence ID" value="EPB83957.1"/>
    <property type="molecule type" value="Genomic_DNA"/>
</dbReference>
<feature type="compositionally biased region" description="Basic residues" evidence="1">
    <location>
        <begin position="230"/>
        <end position="241"/>
    </location>
</feature>
<gene>
    <name evidence="2" type="ORF">HMPREF1544_09291</name>
</gene>
<feature type="region of interest" description="Disordered" evidence="1">
    <location>
        <begin position="224"/>
        <end position="273"/>
    </location>
</feature>
<keyword evidence="3" id="KW-1185">Reference proteome</keyword>
<feature type="region of interest" description="Disordered" evidence="1">
    <location>
        <begin position="1"/>
        <end position="106"/>
    </location>
</feature>
<dbReference type="STRING" id="1220926.S2J6Q7"/>
<dbReference type="eggNOG" id="ENOG502T9XE">
    <property type="taxonomic scope" value="Eukaryota"/>
</dbReference>
<feature type="region of interest" description="Disordered" evidence="1">
    <location>
        <begin position="285"/>
        <end position="347"/>
    </location>
</feature>
<name>S2J6Q7_MUCC1</name>
<feature type="compositionally biased region" description="Polar residues" evidence="1">
    <location>
        <begin position="154"/>
        <end position="167"/>
    </location>
</feature>
<evidence type="ECO:0000256" key="1">
    <source>
        <dbReference type="SAM" id="MobiDB-lite"/>
    </source>
</evidence>
<proteinExistence type="predicted"/>
<accession>S2J6Q7</accession>